<dbReference type="EMBL" id="LDOU01000013">
    <property type="protein sequence ID" value="KLV08678.1"/>
    <property type="molecule type" value="Genomic_DNA"/>
</dbReference>
<evidence type="ECO:0000313" key="3">
    <source>
        <dbReference type="EMBL" id="KLV08678.1"/>
    </source>
</evidence>
<organism evidence="3 4">
    <name type="scientific">Photobacterium ganghwense</name>
    <dbReference type="NCBI Taxonomy" id="320778"/>
    <lineage>
        <taxon>Bacteria</taxon>
        <taxon>Pseudomonadati</taxon>
        <taxon>Pseudomonadota</taxon>
        <taxon>Gammaproteobacteria</taxon>
        <taxon>Vibrionales</taxon>
        <taxon>Vibrionaceae</taxon>
        <taxon>Photobacterium</taxon>
    </lineage>
</organism>
<accession>A0A0J1HAK6</accession>
<dbReference type="Proteomes" id="UP000035909">
    <property type="component" value="Unassembled WGS sequence"/>
</dbReference>
<protein>
    <recommendedName>
        <fullName evidence="2">DUF4174 domain-containing protein</fullName>
    </recommendedName>
</protein>
<feature type="domain" description="DUF4174" evidence="2">
    <location>
        <begin position="28"/>
        <end position="138"/>
    </location>
</feature>
<keyword evidence="1" id="KW-0732">Signal</keyword>
<reference evidence="3 4" key="1">
    <citation type="submission" date="2015-05" db="EMBL/GenBank/DDBJ databases">
        <title>Photobacterium galathea sp. nov.</title>
        <authorList>
            <person name="Machado H."/>
            <person name="Gram L."/>
        </authorList>
    </citation>
    <scope>NUCLEOTIDE SEQUENCE [LARGE SCALE GENOMIC DNA]</scope>
    <source>
        <strain evidence="3 4">DSM 22954</strain>
    </source>
</reference>
<dbReference type="STRING" id="320778.ABT57_12675"/>
<comment type="caution">
    <text evidence="3">The sequence shown here is derived from an EMBL/GenBank/DDBJ whole genome shotgun (WGS) entry which is preliminary data.</text>
</comment>
<name>A0A0J1HAK6_9GAMM</name>
<evidence type="ECO:0000313" key="4">
    <source>
        <dbReference type="Proteomes" id="UP000035909"/>
    </source>
</evidence>
<dbReference type="Pfam" id="PF13778">
    <property type="entry name" value="DUF4174"/>
    <property type="match status" value="1"/>
</dbReference>
<gene>
    <name evidence="3" type="ORF">ABT57_12675</name>
</gene>
<dbReference type="InterPro" id="IPR025232">
    <property type="entry name" value="DUF4174"/>
</dbReference>
<evidence type="ECO:0000259" key="2">
    <source>
        <dbReference type="Pfam" id="PF13778"/>
    </source>
</evidence>
<evidence type="ECO:0000256" key="1">
    <source>
        <dbReference type="ARBA" id="ARBA00022729"/>
    </source>
</evidence>
<dbReference type="OrthoDB" id="5893017at2"/>
<sequence length="149" mass="17353">MKICVQWLMILLLMAGSPLLLAYPYGSIHWNHRTILYFAPEKDQHVDSFLKESLMNDCLLKERDIMVFVMTKDGFNQPGDLLSPEEVRRLTLKYNIDESSHTAILIGKDGKEKYRWRDTTNWQYLTQLIDSMPLRKEEIAAQTSSPCSI</sequence>
<dbReference type="PATRIC" id="fig|320778.3.peg.2766"/>
<proteinExistence type="predicted"/>
<dbReference type="RefSeq" id="WP_047885605.1">
    <property type="nucleotide sequence ID" value="NZ_LDOU01000013.1"/>
</dbReference>
<dbReference type="AlphaFoldDB" id="A0A0J1HAK6"/>
<keyword evidence="4" id="KW-1185">Reference proteome</keyword>